<dbReference type="EMBL" id="JAQHRD010000012">
    <property type="protein sequence ID" value="KAJ6437328.1"/>
    <property type="molecule type" value="Genomic_DNA"/>
</dbReference>
<reference evidence="2" key="1">
    <citation type="submission" date="2023-01" db="EMBL/GenBank/DDBJ databases">
        <title>The growth and conidiation of Purpureocillium lavendulum are regulated by nitrogen source and histone H3K14 acetylation.</title>
        <authorList>
            <person name="Tang P."/>
            <person name="Han J."/>
            <person name="Zhang C."/>
            <person name="Tang P."/>
            <person name="Qi F."/>
            <person name="Zhang K."/>
            <person name="Liang L."/>
        </authorList>
    </citation>
    <scope>NUCLEOTIDE SEQUENCE</scope>
    <source>
        <strain evidence="2">YMF1.00683</strain>
    </source>
</reference>
<dbReference type="AlphaFoldDB" id="A0AB34FHN4"/>
<gene>
    <name evidence="2" type="ORF">O9K51_09326</name>
    <name evidence="1" type="ORF">O9K51_09882</name>
</gene>
<dbReference type="Proteomes" id="UP001163105">
    <property type="component" value="Unassembled WGS sequence"/>
</dbReference>
<dbReference type="EMBL" id="JAQHRD010000008">
    <property type="protein sequence ID" value="KAJ6438730.1"/>
    <property type="molecule type" value="Genomic_DNA"/>
</dbReference>
<comment type="caution">
    <text evidence="2">The sequence shown here is derived from an EMBL/GenBank/DDBJ whole genome shotgun (WGS) entry which is preliminary data.</text>
</comment>
<protein>
    <submittedName>
        <fullName evidence="1">Nitrogen assimilation transcription factor nit-4</fullName>
    </submittedName>
    <submittedName>
        <fullName evidence="2">PQ loop repeat protein</fullName>
    </submittedName>
</protein>
<evidence type="ECO:0000313" key="2">
    <source>
        <dbReference type="EMBL" id="KAJ6438730.1"/>
    </source>
</evidence>
<name>A0AB34FHN4_9HYPO</name>
<evidence type="ECO:0000313" key="3">
    <source>
        <dbReference type="Proteomes" id="UP001163105"/>
    </source>
</evidence>
<accession>A0AB34FHN4</accession>
<proteinExistence type="predicted"/>
<keyword evidence="3" id="KW-1185">Reference proteome</keyword>
<evidence type="ECO:0000313" key="1">
    <source>
        <dbReference type="EMBL" id="KAJ6437328.1"/>
    </source>
</evidence>
<sequence>MFDWSLFQDLEPPRTPSPRDGASDADARRLPTAFAPPTMTAKLAAILVALDRIWRVFTSPQLHDDFRSQLDARVELVGGHSGLQCTLEELLSQAETLSGLYLDVSDHVALVRLNGNTEDAIVPLPQIQRSSLDHATVNILLAAHLRFLDVLDSLLVFARICASLAPSLPSDYDPDFDVPEIRVGSFVAPKSTAASIFISILVDLQTVLLERGRKIYTLLPPTELDAPSEVTMLHLQLENLTSRCNKSLGETKMLREHLIQAGAIR</sequence>
<organism evidence="2 3">
    <name type="scientific">Purpureocillium lavendulum</name>
    <dbReference type="NCBI Taxonomy" id="1247861"/>
    <lineage>
        <taxon>Eukaryota</taxon>
        <taxon>Fungi</taxon>
        <taxon>Dikarya</taxon>
        <taxon>Ascomycota</taxon>
        <taxon>Pezizomycotina</taxon>
        <taxon>Sordariomycetes</taxon>
        <taxon>Hypocreomycetidae</taxon>
        <taxon>Hypocreales</taxon>
        <taxon>Ophiocordycipitaceae</taxon>
        <taxon>Purpureocillium</taxon>
    </lineage>
</organism>